<dbReference type="AlphaFoldDB" id="A0A4R1P7Y2"/>
<dbReference type="EMBL" id="SMMU01000038">
    <property type="protein sequence ID" value="TCL21790.1"/>
    <property type="molecule type" value="Genomic_DNA"/>
</dbReference>
<proteinExistence type="predicted"/>
<gene>
    <name evidence="1" type="ORF">EV691_13830</name>
</gene>
<dbReference type="Proteomes" id="UP000295169">
    <property type="component" value="Unassembled WGS sequence"/>
</dbReference>
<evidence type="ECO:0000313" key="2">
    <source>
        <dbReference type="Proteomes" id="UP000295169"/>
    </source>
</evidence>
<evidence type="ECO:0000313" key="1">
    <source>
        <dbReference type="EMBL" id="TCL21790.1"/>
    </source>
</evidence>
<organism evidence="1 2">
    <name type="scientific">Azotobacter chroococcum</name>
    <dbReference type="NCBI Taxonomy" id="353"/>
    <lineage>
        <taxon>Bacteria</taxon>
        <taxon>Pseudomonadati</taxon>
        <taxon>Pseudomonadota</taxon>
        <taxon>Gammaproteobacteria</taxon>
        <taxon>Pseudomonadales</taxon>
        <taxon>Pseudomonadaceae</taxon>
        <taxon>Azotobacter</taxon>
    </lineage>
</organism>
<sequence>MIQGAFKVLLEAALLALSGCCLKQHPYPRVTCCFKQQLDMENFE</sequence>
<accession>A0A4R1P7Y2</accession>
<comment type="caution">
    <text evidence="1">The sequence shown here is derived from an EMBL/GenBank/DDBJ whole genome shotgun (WGS) entry which is preliminary data.</text>
</comment>
<name>A0A4R1P7Y2_9GAMM</name>
<protein>
    <submittedName>
        <fullName evidence="1">Uncharacterized protein</fullName>
    </submittedName>
</protein>
<reference evidence="1 2" key="1">
    <citation type="submission" date="2019-03" db="EMBL/GenBank/DDBJ databases">
        <title>Genomic Encyclopedia of Type Strains, Phase IV (KMG-IV): sequencing the most valuable type-strain genomes for metagenomic binning, comparative biology and taxonomic classification.</title>
        <authorList>
            <person name="Goeker M."/>
        </authorList>
    </citation>
    <scope>NUCLEOTIDE SEQUENCE [LARGE SCALE GENOMIC DNA]</scope>
    <source>
        <strain evidence="1 2">DSM 2286</strain>
    </source>
</reference>